<dbReference type="InterPro" id="IPR008949">
    <property type="entry name" value="Isoprenoid_synthase_dom_sf"/>
</dbReference>
<dbReference type="AlphaFoldDB" id="A0AAV9ZAQ3"/>
<dbReference type="Gene3D" id="1.10.600.10">
    <property type="entry name" value="Farnesyl Diphosphate Synthase"/>
    <property type="match status" value="1"/>
</dbReference>
<accession>A0AAV9ZAQ3</accession>
<dbReference type="SFLD" id="SFLDG01020">
    <property type="entry name" value="Terpene_Cyclase_Like_2"/>
    <property type="match status" value="1"/>
</dbReference>
<organism evidence="7 8">
    <name type="scientific">Favolaschia claudopus</name>
    <dbReference type="NCBI Taxonomy" id="2862362"/>
    <lineage>
        <taxon>Eukaryota</taxon>
        <taxon>Fungi</taxon>
        <taxon>Dikarya</taxon>
        <taxon>Basidiomycota</taxon>
        <taxon>Agaricomycotina</taxon>
        <taxon>Agaricomycetes</taxon>
        <taxon>Agaricomycetidae</taxon>
        <taxon>Agaricales</taxon>
        <taxon>Marasmiineae</taxon>
        <taxon>Mycenaceae</taxon>
        <taxon>Favolaschia</taxon>
    </lineage>
</organism>
<evidence type="ECO:0000313" key="7">
    <source>
        <dbReference type="EMBL" id="KAK6977234.1"/>
    </source>
</evidence>
<dbReference type="EC" id="4.2.3.-" evidence="6"/>
<name>A0AAV9ZAQ3_9AGAR</name>
<dbReference type="Proteomes" id="UP001362999">
    <property type="component" value="Unassembled WGS sequence"/>
</dbReference>
<dbReference type="EMBL" id="JAWWNJ010000171">
    <property type="protein sequence ID" value="KAK6977234.1"/>
    <property type="molecule type" value="Genomic_DNA"/>
</dbReference>
<dbReference type="Pfam" id="PF19086">
    <property type="entry name" value="Terpene_syn_C_2"/>
    <property type="match status" value="1"/>
</dbReference>
<proteinExistence type="inferred from homology"/>
<comment type="cofactor">
    <cofactor evidence="1 6">
        <name>Mg(2+)</name>
        <dbReference type="ChEBI" id="CHEBI:18420"/>
    </cofactor>
</comment>
<evidence type="ECO:0000313" key="8">
    <source>
        <dbReference type="Proteomes" id="UP001362999"/>
    </source>
</evidence>
<evidence type="ECO:0000256" key="6">
    <source>
        <dbReference type="RuleBase" id="RU366034"/>
    </source>
</evidence>
<keyword evidence="8" id="KW-1185">Reference proteome</keyword>
<comment type="similarity">
    <text evidence="2 6">Belongs to the terpene synthase family.</text>
</comment>
<dbReference type="GO" id="GO:0046872">
    <property type="term" value="F:metal ion binding"/>
    <property type="evidence" value="ECO:0007669"/>
    <property type="project" value="UniProtKB-KW"/>
</dbReference>
<evidence type="ECO:0000256" key="1">
    <source>
        <dbReference type="ARBA" id="ARBA00001946"/>
    </source>
</evidence>
<keyword evidence="3 6" id="KW-0479">Metal-binding</keyword>
<dbReference type="InterPro" id="IPR034686">
    <property type="entry name" value="Terpene_cyclase-like_2"/>
</dbReference>
<keyword evidence="5 6" id="KW-0456">Lyase</keyword>
<evidence type="ECO:0000256" key="5">
    <source>
        <dbReference type="ARBA" id="ARBA00023239"/>
    </source>
</evidence>
<comment type="caution">
    <text evidence="7">The sequence shown here is derived from an EMBL/GenBank/DDBJ whole genome shotgun (WGS) entry which is preliminary data.</text>
</comment>
<dbReference type="PANTHER" id="PTHR35201">
    <property type="entry name" value="TERPENE SYNTHASE"/>
    <property type="match status" value="1"/>
</dbReference>
<evidence type="ECO:0000256" key="4">
    <source>
        <dbReference type="ARBA" id="ARBA00022842"/>
    </source>
</evidence>
<dbReference type="SFLD" id="SFLDS00005">
    <property type="entry name" value="Isoprenoid_Synthase_Type_I"/>
    <property type="match status" value="1"/>
</dbReference>
<evidence type="ECO:0000256" key="2">
    <source>
        <dbReference type="ARBA" id="ARBA00006333"/>
    </source>
</evidence>
<gene>
    <name evidence="7" type="ORF">R3P38DRAFT_2582140</name>
</gene>
<sequence length="338" mass="38220">MSSLSVNSPLIIPDLHARWPFPGIHNHLAKTIPPATHAWIESLGILSEASRKKLQATNFDVLAAIAYALVSDAEKYRVCCDFVCLLFIMDDATDNLGGDEVKAVFGTAKDALRNYDTPREVGENHTGELHRSFSERLHKVGRQNVIERFLFYYDQYAKAVTAEAEDREADRIRTFDSYLAIRRHTGGVMCCFTLHLLCAEVPDEILRDERVQRLETLGLDMISIGNDILSFNVEYARGDIHNTVVIIMHEKNLSIQDAIGVVYTLYQEMAEEFCRIVIRDLPACGSVATRNAIRMYGAGIINWVTGNYEWGLNCPRYFSMGQNPADTNWVVPLIRRSK</sequence>
<dbReference type="SUPFAM" id="SSF48576">
    <property type="entry name" value="Terpenoid synthases"/>
    <property type="match status" value="1"/>
</dbReference>
<dbReference type="PANTHER" id="PTHR35201:SF4">
    <property type="entry name" value="BETA-PINACENE SYNTHASE-RELATED"/>
    <property type="match status" value="1"/>
</dbReference>
<dbReference type="GO" id="GO:0010333">
    <property type="term" value="F:terpene synthase activity"/>
    <property type="evidence" value="ECO:0007669"/>
    <property type="project" value="InterPro"/>
</dbReference>
<evidence type="ECO:0000256" key="3">
    <source>
        <dbReference type="ARBA" id="ARBA00022723"/>
    </source>
</evidence>
<keyword evidence="4 6" id="KW-0460">Magnesium</keyword>
<dbReference type="GO" id="GO:0008299">
    <property type="term" value="P:isoprenoid biosynthetic process"/>
    <property type="evidence" value="ECO:0007669"/>
    <property type="project" value="UniProtKB-ARBA"/>
</dbReference>
<protein>
    <recommendedName>
        <fullName evidence="6">Terpene synthase</fullName>
        <ecNumber evidence="6">4.2.3.-</ecNumber>
    </recommendedName>
</protein>
<reference evidence="7 8" key="1">
    <citation type="journal article" date="2024" name="J Genomics">
        <title>Draft genome sequencing and assembly of Favolaschia claudopus CIRM-BRFM 2984 isolated from oak limbs.</title>
        <authorList>
            <person name="Navarro D."/>
            <person name="Drula E."/>
            <person name="Chaduli D."/>
            <person name="Cazenave R."/>
            <person name="Ahrendt S."/>
            <person name="Wang J."/>
            <person name="Lipzen A."/>
            <person name="Daum C."/>
            <person name="Barry K."/>
            <person name="Grigoriev I.V."/>
            <person name="Favel A."/>
            <person name="Rosso M.N."/>
            <person name="Martin F."/>
        </authorList>
    </citation>
    <scope>NUCLEOTIDE SEQUENCE [LARGE SCALE GENOMIC DNA]</scope>
    <source>
        <strain evidence="7 8">CIRM-BRFM 2984</strain>
    </source>
</reference>